<proteinExistence type="inferred from homology"/>
<protein>
    <recommendedName>
        <fullName evidence="4">Nucleoside-triphosphatase K1720_10480</fullName>
        <shortName evidence="4">NTPase</shortName>
        <ecNumber evidence="4">3.6.1.15</ecNumber>
    </recommendedName>
    <alternativeName>
        <fullName evidence="4">Nucleoside triphosphate phosphohydrolase</fullName>
    </alternativeName>
</protein>
<feature type="binding site" evidence="4">
    <location>
        <begin position="98"/>
        <end position="105"/>
    </location>
    <ligand>
        <name>ATP</name>
        <dbReference type="ChEBI" id="CHEBI:30616"/>
    </ligand>
</feature>
<dbReference type="EMBL" id="CP080572">
    <property type="protein sequence ID" value="USG99890.1"/>
    <property type="molecule type" value="Genomic_DNA"/>
</dbReference>
<dbReference type="Pfam" id="PF03266">
    <property type="entry name" value="NTPase_1"/>
    <property type="match status" value="1"/>
</dbReference>
<sequence length="173" mass="19551">MKLFVTGLPGVGKTTLVLKVAKEMQGLGLKIGGFTTQEVREKGKRVGFKIKAIDTEEEGILAWVGEGYPRVGKYVVNLEDLNRVGVSAIRRAISEADLIIIDEIGAMEYKSKDFAMIINEVLKKDKPLLATVHRRYTERFRGMGRLYVLTTENREKIKDEVVKELKTLFSFKD</sequence>
<dbReference type="Proteomes" id="UP001056425">
    <property type="component" value="Chromosome"/>
</dbReference>
<keyword evidence="7" id="KW-1185">Reference proteome</keyword>
<evidence type="ECO:0000313" key="7">
    <source>
        <dbReference type="Proteomes" id="UP001056425"/>
    </source>
</evidence>
<dbReference type="HAMAP" id="MF_00796">
    <property type="entry name" value="NTPase_1"/>
    <property type="match status" value="1"/>
</dbReference>
<gene>
    <name evidence="6" type="ORF">K1720_10480</name>
</gene>
<dbReference type="EC" id="3.6.1.15" evidence="4"/>
<reference evidence="6 7" key="1">
    <citation type="submission" date="2021-08" db="EMBL/GenBank/DDBJ databases">
        <title>Thermococcus onnuriiensis IOH2.</title>
        <authorList>
            <person name="Park Y.-J."/>
        </authorList>
    </citation>
    <scope>NUCLEOTIDE SEQUENCE [LARGE SCALE GENOMIC DNA]</scope>
    <source>
        <strain evidence="6 7">IOH2</strain>
    </source>
</reference>
<dbReference type="GO" id="GO:0005524">
    <property type="term" value="F:ATP binding"/>
    <property type="evidence" value="ECO:0007669"/>
    <property type="project" value="UniProtKB-UniRule"/>
</dbReference>
<evidence type="ECO:0000259" key="5">
    <source>
        <dbReference type="SMART" id="SM00382"/>
    </source>
</evidence>
<feature type="domain" description="AAA+ ATPase" evidence="5">
    <location>
        <begin position="2"/>
        <end position="152"/>
    </location>
</feature>
<comment type="function">
    <text evidence="4">Has nucleotide phosphatase activity towards ATP, GTP, CTP, TTP and UTP. May hydrolyze nucleoside diphosphates with lower efficiency.</text>
</comment>
<name>A0A9E7SCK6_9EURY</name>
<keyword evidence="2 4" id="KW-0378">Hydrolase</keyword>
<dbReference type="Gene3D" id="3.40.50.300">
    <property type="entry name" value="P-loop containing nucleotide triphosphate hydrolases"/>
    <property type="match status" value="1"/>
</dbReference>
<feature type="binding site" evidence="4">
    <location>
        <begin position="7"/>
        <end position="14"/>
    </location>
    <ligand>
        <name>ATP</name>
        <dbReference type="ChEBI" id="CHEBI:30616"/>
    </ligand>
</feature>
<evidence type="ECO:0000256" key="1">
    <source>
        <dbReference type="ARBA" id="ARBA00022741"/>
    </source>
</evidence>
<evidence type="ECO:0000256" key="2">
    <source>
        <dbReference type="ARBA" id="ARBA00022801"/>
    </source>
</evidence>
<dbReference type="RefSeq" id="WP_251949160.1">
    <property type="nucleotide sequence ID" value="NZ_CP080572.1"/>
</dbReference>
<dbReference type="GeneID" id="72778780"/>
<dbReference type="InterPro" id="IPR027417">
    <property type="entry name" value="P-loop_NTPase"/>
</dbReference>
<organism evidence="6 7">
    <name type="scientific">Thermococcus argininiproducens</name>
    <dbReference type="NCBI Taxonomy" id="2866384"/>
    <lineage>
        <taxon>Archaea</taxon>
        <taxon>Methanobacteriati</taxon>
        <taxon>Methanobacteriota</taxon>
        <taxon>Thermococci</taxon>
        <taxon>Thermococcales</taxon>
        <taxon>Thermococcaceae</taxon>
        <taxon>Thermococcus</taxon>
    </lineage>
</organism>
<accession>A0A9E7SCK6</accession>
<evidence type="ECO:0000256" key="4">
    <source>
        <dbReference type="HAMAP-Rule" id="MF_00796"/>
    </source>
</evidence>
<dbReference type="CDD" id="cd19482">
    <property type="entry name" value="RecA-like_Thep1"/>
    <property type="match status" value="1"/>
</dbReference>
<dbReference type="SMART" id="SM00382">
    <property type="entry name" value="AAA"/>
    <property type="match status" value="1"/>
</dbReference>
<evidence type="ECO:0000256" key="3">
    <source>
        <dbReference type="ARBA" id="ARBA00022840"/>
    </source>
</evidence>
<dbReference type="NCBIfam" id="NF010248">
    <property type="entry name" value="PRK13695.1"/>
    <property type="match status" value="1"/>
</dbReference>
<dbReference type="AlphaFoldDB" id="A0A9E7SCK6"/>
<comment type="catalytic activity">
    <reaction evidence="4">
        <text>a ribonucleoside 5'-triphosphate + H2O = a ribonucleoside 5'-diphosphate + phosphate + H(+)</text>
        <dbReference type="Rhea" id="RHEA:23680"/>
        <dbReference type="ChEBI" id="CHEBI:15377"/>
        <dbReference type="ChEBI" id="CHEBI:15378"/>
        <dbReference type="ChEBI" id="CHEBI:43474"/>
        <dbReference type="ChEBI" id="CHEBI:57930"/>
        <dbReference type="ChEBI" id="CHEBI:61557"/>
        <dbReference type="EC" id="3.6.1.15"/>
    </reaction>
</comment>
<evidence type="ECO:0000313" key="6">
    <source>
        <dbReference type="EMBL" id="USG99890.1"/>
    </source>
</evidence>
<dbReference type="SUPFAM" id="SSF52540">
    <property type="entry name" value="P-loop containing nucleoside triphosphate hydrolases"/>
    <property type="match status" value="1"/>
</dbReference>
<dbReference type="GO" id="GO:0017111">
    <property type="term" value="F:ribonucleoside triphosphate phosphatase activity"/>
    <property type="evidence" value="ECO:0007669"/>
    <property type="project" value="UniProtKB-UniRule"/>
</dbReference>
<dbReference type="PANTHER" id="PTHR43146:SF1">
    <property type="entry name" value="CANCER-RELATED NUCLEOSIDE-TRIPHOSPHATASE"/>
    <property type="match status" value="1"/>
</dbReference>
<dbReference type="KEGG" id="thei:K1720_10480"/>
<keyword evidence="3 4" id="KW-0067">ATP-binding</keyword>
<dbReference type="InterPro" id="IPR003593">
    <property type="entry name" value="AAA+_ATPase"/>
</dbReference>
<keyword evidence="1 4" id="KW-0547">Nucleotide-binding</keyword>
<dbReference type="InterPro" id="IPR004948">
    <property type="entry name" value="Nuc-triphosphatase_THEP1"/>
</dbReference>
<dbReference type="PANTHER" id="PTHR43146">
    <property type="entry name" value="CANCER-RELATED NUCLEOSIDE-TRIPHOSPHATASE"/>
    <property type="match status" value="1"/>
</dbReference>
<comment type="similarity">
    <text evidence="4">Belongs to the THEP1 NTPase family.</text>
</comment>